<keyword evidence="3" id="KW-1185">Reference proteome</keyword>
<accession>A0A239VD21</accession>
<feature type="compositionally biased region" description="Basic and acidic residues" evidence="1">
    <location>
        <begin position="363"/>
        <end position="382"/>
    </location>
</feature>
<sequence>MNTDIAIIGLGPAGRALAHRLTTHGAHVTAYDPHPHRPWKHTLGGWAHQLPTWLPPHTATTRAPTTVIHTNHRAPLFDEYVILDTPALQQALTLDNVTIHTTTINTNQLHTLAPIVIDTRGNQHPPPAHTPIQTAYGITLHPTQAAPLLQDADAVLMDWRPHDGTPTWGHHTASFCYTIPLPNGRILTEETILAATPPIPTTHLAQRLHTRLARHGIHPDPTSTTEHVHIPMLPTTPHHRHPRFGAASHQNNPLTGYSVFASLAAADTAAHTLIHHGHLPPAPPATTIIRRLALNALTRLNGHHTFNLFDAYNHLPAHKQRAIMDPTTNAPTLLNALTTQWANLPPDTRATLIAATTNLTPRHHQDTPRHHQDTPRHHQDTP</sequence>
<dbReference type="GeneID" id="63458989"/>
<dbReference type="AlphaFoldDB" id="A0A239VD21"/>
<dbReference type="Gene3D" id="3.40.50.720">
    <property type="entry name" value="NAD(P)-binding Rossmann-like Domain"/>
    <property type="match status" value="1"/>
</dbReference>
<dbReference type="EC" id="5.5.1.19" evidence="2"/>
<reference evidence="2 3" key="1">
    <citation type="submission" date="2017-06" db="EMBL/GenBank/DDBJ databases">
        <authorList>
            <consortium name="Pathogen Informatics"/>
        </authorList>
    </citation>
    <scope>NUCLEOTIDE SEQUENCE [LARGE SCALE GENOMIC DNA]</scope>
    <source>
        <strain evidence="2 3">NCTC13039</strain>
    </source>
</reference>
<dbReference type="InterPro" id="IPR036188">
    <property type="entry name" value="FAD/NAD-bd_sf"/>
</dbReference>
<dbReference type="EMBL" id="LT906453">
    <property type="protein sequence ID" value="SNV19523.1"/>
    <property type="molecule type" value="Genomic_DNA"/>
</dbReference>
<name>A0A239VD21_9MICO</name>
<gene>
    <name evidence="2" type="primary">crtL</name>
    <name evidence="2" type="ORF">SAMEA4475696_00723</name>
</gene>
<organism evidence="2 3">
    <name type="scientific">Dermatophilus congolensis</name>
    <dbReference type="NCBI Taxonomy" id="1863"/>
    <lineage>
        <taxon>Bacteria</taxon>
        <taxon>Bacillati</taxon>
        <taxon>Actinomycetota</taxon>
        <taxon>Actinomycetes</taxon>
        <taxon>Micrococcales</taxon>
        <taxon>Dermatophilaceae</taxon>
        <taxon>Dermatophilus</taxon>
    </lineage>
</organism>
<dbReference type="KEGG" id="dco:SAMEA4475696_0723"/>
<dbReference type="GO" id="GO:0016853">
    <property type="term" value="F:isomerase activity"/>
    <property type="evidence" value="ECO:0007669"/>
    <property type="project" value="UniProtKB-KW"/>
</dbReference>
<dbReference type="RefSeq" id="WP_028327619.1">
    <property type="nucleotide sequence ID" value="NZ_LT906453.1"/>
</dbReference>
<keyword evidence="2" id="KW-0413">Isomerase</keyword>
<evidence type="ECO:0000313" key="3">
    <source>
        <dbReference type="Proteomes" id="UP000242637"/>
    </source>
</evidence>
<proteinExistence type="predicted"/>
<dbReference type="PANTHER" id="PTHR39757:SF5">
    <property type="entry name" value="OS02G0190600 PROTEIN"/>
    <property type="match status" value="1"/>
</dbReference>
<evidence type="ECO:0000313" key="2">
    <source>
        <dbReference type="EMBL" id="SNV19523.1"/>
    </source>
</evidence>
<dbReference type="Proteomes" id="UP000242637">
    <property type="component" value="Chromosome 1"/>
</dbReference>
<protein>
    <submittedName>
        <fullName evidence="2">Lycopene beta cyclase</fullName>
        <ecNumber evidence="2">5.5.1.19</ecNumber>
    </submittedName>
</protein>
<dbReference type="STRING" id="1121387.GCA_000429885_01820"/>
<dbReference type="SUPFAM" id="SSF51905">
    <property type="entry name" value="FAD/NAD(P)-binding domain"/>
    <property type="match status" value="1"/>
</dbReference>
<feature type="region of interest" description="Disordered" evidence="1">
    <location>
        <begin position="359"/>
        <end position="382"/>
    </location>
</feature>
<dbReference type="PANTHER" id="PTHR39757">
    <property type="match status" value="1"/>
</dbReference>
<dbReference type="Pfam" id="PF05834">
    <property type="entry name" value="Lycopene_cycl"/>
    <property type="match status" value="1"/>
</dbReference>
<dbReference type="OrthoDB" id="537501at2"/>
<evidence type="ECO:0000256" key="1">
    <source>
        <dbReference type="SAM" id="MobiDB-lite"/>
    </source>
</evidence>